<dbReference type="RefSeq" id="WP_116418884.1">
    <property type="nucleotide sequence ID" value="NZ_NBXC01000019.1"/>
</dbReference>
<reference evidence="2 3" key="1">
    <citation type="submission" date="2017-04" db="EMBL/GenBank/DDBJ databases">
        <title>Comparative genome analysis of Subtercola boreus.</title>
        <authorList>
            <person name="Cho Y.-J."/>
            <person name="Cho A."/>
            <person name="Kim O.-S."/>
            <person name="Lee J.-I."/>
        </authorList>
    </citation>
    <scope>NUCLEOTIDE SEQUENCE [LARGE SCALE GENOMIC DNA]</scope>
    <source>
        <strain evidence="2 3">P28004</strain>
    </source>
</reference>
<protein>
    <recommendedName>
        <fullName evidence="4">Transglycosylase</fullName>
    </recommendedName>
</protein>
<gene>
    <name evidence="2" type="ORF">B7R25_10325</name>
</gene>
<feature type="transmembrane region" description="Helical" evidence="1">
    <location>
        <begin position="58"/>
        <end position="78"/>
    </location>
</feature>
<keyword evidence="1" id="KW-0812">Transmembrane</keyword>
<accession>A0A3E0WBL1</accession>
<evidence type="ECO:0000313" key="3">
    <source>
        <dbReference type="Proteomes" id="UP000257080"/>
    </source>
</evidence>
<keyword evidence="1" id="KW-0472">Membrane</keyword>
<evidence type="ECO:0008006" key="4">
    <source>
        <dbReference type="Google" id="ProtNLM"/>
    </source>
</evidence>
<dbReference type="EMBL" id="NBXE01000024">
    <property type="protein sequence ID" value="RFA26427.1"/>
    <property type="molecule type" value="Genomic_DNA"/>
</dbReference>
<feature type="transmembrane region" description="Helical" evidence="1">
    <location>
        <begin position="6"/>
        <end position="23"/>
    </location>
</feature>
<evidence type="ECO:0000313" key="2">
    <source>
        <dbReference type="EMBL" id="RFA26427.1"/>
    </source>
</evidence>
<sequence>MELLFVILGGIIIGLLGRYLLPLREMHGALLVPAIGALTAAIVWEALTWLGLPYDGGWIWVITFVGTAVVVAIATTFLGRSRRSHDRAELSRLLAPKARVS</sequence>
<name>A0A3E0WBL1_9MICO</name>
<comment type="caution">
    <text evidence="2">The sequence shown here is derived from an EMBL/GenBank/DDBJ whole genome shotgun (WGS) entry which is preliminary data.</text>
</comment>
<feature type="transmembrane region" description="Helical" evidence="1">
    <location>
        <begin position="30"/>
        <end position="52"/>
    </location>
</feature>
<dbReference type="Proteomes" id="UP000257080">
    <property type="component" value="Unassembled WGS sequence"/>
</dbReference>
<proteinExistence type="predicted"/>
<dbReference type="AlphaFoldDB" id="A0A3E0WBL1"/>
<organism evidence="2 3">
    <name type="scientific">Subtercola boreus</name>
    <dbReference type="NCBI Taxonomy" id="120213"/>
    <lineage>
        <taxon>Bacteria</taxon>
        <taxon>Bacillati</taxon>
        <taxon>Actinomycetota</taxon>
        <taxon>Actinomycetes</taxon>
        <taxon>Micrococcales</taxon>
        <taxon>Microbacteriaceae</taxon>
        <taxon>Subtercola</taxon>
    </lineage>
</organism>
<evidence type="ECO:0000256" key="1">
    <source>
        <dbReference type="SAM" id="Phobius"/>
    </source>
</evidence>
<dbReference type="OrthoDB" id="5121696at2"/>
<keyword evidence="1" id="KW-1133">Transmembrane helix</keyword>